<protein>
    <submittedName>
        <fullName evidence="2">DUF4913 domain-containing protein</fullName>
    </submittedName>
</protein>
<evidence type="ECO:0000313" key="2">
    <source>
        <dbReference type="EMBL" id="MBG0741145.1"/>
    </source>
</evidence>
<keyword evidence="3" id="KW-1185">Reference proteome</keyword>
<dbReference type="RefSeq" id="WP_196398077.1">
    <property type="nucleotide sequence ID" value="NZ_JADNYM010000025.1"/>
</dbReference>
<feature type="region of interest" description="Disordered" evidence="1">
    <location>
        <begin position="43"/>
        <end position="72"/>
    </location>
</feature>
<dbReference type="EMBL" id="JADNYM010000025">
    <property type="protein sequence ID" value="MBG0741145.1"/>
    <property type="molecule type" value="Genomic_DNA"/>
</dbReference>
<dbReference type="Pfam" id="PF16259">
    <property type="entry name" value="DUF4913"/>
    <property type="match status" value="1"/>
</dbReference>
<accession>A0A931G6X6</accession>
<organism evidence="2 3">
    <name type="scientific">Arthrobacter terrae</name>
    <dbReference type="NCBI Taxonomy" id="2935737"/>
    <lineage>
        <taxon>Bacteria</taxon>
        <taxon>Bacillati</taxon>
        <taxon>Actinomycetota</taxon>
        <taxon>Actinomycetes</taxon>
        <taxon>Micrococcales</taxon>
        <taxon>Micrococcaceae</taxon>
        <taxon>Arthrobacter</taxon>
    </lineage>
</organism>
<dbReference type="Proteomes" id="UP000655366">
    <property type="component" value="Unassembled WGS sequence"/>
</dbReference>
<gene>
    <name evidence="2" type="ORF">IV500_17385</name>
</gene>
<feature type="compositionally biased region" description="Pro residues" evidence="1">
    <location>
        <begin position="54"/>
        <end position="65"/>
    </location>
</feature>
<evidence type="ECO:0000256" key="1">
    <source>
        <dbReference type="SAM" id="MobiDB-lite"/>
    </source>
</evidence>
<evidence type="ECO:0000313" key="3">
    <source>
        <dbReference type="Proteomes" id="UP000655366"/>
    </source>
</evidence>
<sequence length="87" mass="9744">MSRLEALWRSWEAARLEPTAMSGWWRDDVDHHMSILMSTEGTFAASEDKNTPGEPLPYTPPPPSASPIFGKRNREGPVRIARGLLLV</sequence>
<reference evidence="2 3" key="1">
    <citation type="submission" date="2020-11" db="EMBL/GenBank/DDBJ databases">
        <title>Arthrobacter antarcticus sp. nov., isolated from Antarctic Soil.</title>
        <authorList>
            <person name="Li J."/>
        </authorList>
    </citation>
    <scope>NUCLEOTIDE SEQUENCE [LARGE SCALE GENOMIC DNA]</scope>
    <source>
        <strain evidence="2 3">Z1-20</strain>
    </source>
</reference>
<name>A0A931G6X6_9MICC</name>
<proteinExistence type="predicted"/>
<dbReference type="AlphaFoldDB" id="A0A931G6X6"/>
<comment type="caution">
    <text evidence="2">The sequence shown here is derived from an EMBL/GenBank/DDBJ whole genome shotgun (WGS) entry which is preliminary data.</text>
</comment>
<dbReference type="InterPro" id="IPR032584">
    <property type="entry name" value="DUF4913"/>
</dbReference>